<dbReference type="EMBL" id="CADCTR010000912">
    <property type="protein sequence ID" value="CAA9271820.1"/>
    <property type="molecule type" value="Genomic_DNA"/>
</dbReference>
<gene>
    <name evidence="2" type="ORF">AVDCRST_MAG93-2669</name>
</gene>
<feature type="region of interest" description="Disordered" evidence="1">
    <location>
        <begin position="10"/>
        <end position="58"/>
    </location>
</feature>
<feature type="compositionally biased region" description="Polar residues" evidence="1">
    <location>
        <begin position="17"/>
        <end position="47"/>
    </location>
</feature>
<dbReference type="AlphaFoldDB" id="A0A6J4J6J5"/>
<protein>
    <submittedName>
        <fullName evidence="2">Uncharacterized protein</fullName>
    </submittedName>
</protein>
<sequence>CVMHPASICLTEPGMPSGSSSWTKPYSSTPLAKNPRTTTEGHNPSNAESRDSPALRVN</sequence>
<reference evidence="2" key="1">
    <citation type="submission" date="2020-02" db="EMBL/GenBank/DDBJ databases">
        <authorList>
            <person name="Meier V. D."/>
        </authorList>
    </citation>
    <scope>NUCLEOTIDE SEQUENCE</scope>
    <source>
        <strain evidence="2">AVDCRST_MAG93</strain>
    </source>
</reference>
<feature type="non-terminal residue" evidence="2">
    <location>
        <position position="1"/>
    </location>
</feature>
<name>A0A6J4J6J5_9CHLR</name>
<evidence type="ECO:0000256" key="1">
    <source>
        <dbReference type="SAM" id="MobiDB-lite"/>
    </source>
</evidence>
<proteinExistence type="predicted"/>
<accession>A0A6J4J6J5</accession>
<organism evidence="2">
    <name type="scientific">uncultured Chloroflexia bacterium</name>
    <dbReference type="NCBI Taxonomy" id="1672391"/>
    <lineage>
        <taxon>Bacteria</taxon>
        <taxon>Bacillati</taxon>
        <taxon>Chloroflexota</taxon>
        <taxon>Chloroflexia</taxon>
        <taxon>environmental samples</taxon>
    </lineage>
</organism>
<evidence type="ECO:0000313" key="2">
    <source>
        <dbReference type="EMBL" id="CAA9271820.1"/>
    </source>
</evidence>
<feature type="non-terminal residue" evidence="2">
    <location>
        <position position="58"/>
    </location>
</feature>
<feature type="compositionally biased region" description="Basic and acidic residues" evidence="1">
    <location>
        <begin position="48"/>
        <end position="58"/>
    </location>
</feature>